<dbReference type="Pfam" id="PF14322">
    <property type="entry name" value="SusD-like_3"/>
    <property type="match status" value="1"/>
</dbReference>
<evidence type="ECO:0000256" key="3">
    <source>
        <dbReference type="ARBA" id="ARBA00022729"/>
    </source>
</evidence>
<evidence type="ECO:0000259" key="8">
    <source>
        <dbReference type="Pfam" id="PF14322"/>
    </source>
</evidence>
<keyword evidence="3 6" id="KW-0732">Signal</keyword>
<evidence type="ECO:0000256" key="1">
    <source>
        <dbReference type="ARBA" id="ARBA00004442"/>
    </source>
</evidence>
<organism evidence="9 10">
    <name type="scientific">Parapedobacter composti</name>
    <dbReference type="NCBI Taxonomy" id="623281"/>
    <lineage>
        <taxon>Bacteria</taxon>
        <taxon>Pseudomonadati</taxon>
        <taxon>Bacteroidota</taxon>
        <taxon>Sphingobacteriia</taxon>
        <taxon>Sphingobacteriales</taxon>
        <taxon>Sphingobacteriaceae</taxon>
        <taxon>Parapedobacter</taxon>
    </lineage>
</organism>
<name>A0A1I1G2B2_9SPHI</name>
<evidence type="ECO:0000256" key="6">
    <source>
        <dbReference type="SAM" id="SignalP"/>
    </source>
</evidence>
<feature type="signal peptide" evidence="6">
    <location>
        <begin position="1"/>
        <end position="20"/>
    </location>
</feature>
<dbReference type="RefSeq" id="WP_090972044.1">
    <property type="nucleotide sequence ID" value="NZ_FOLL01000003.1"/>
</dbReference>
<feature type="domain" description="RagB/SusD" evidence="7">
    <location>
        <begin position="323"/>
        <end position="404"/>
    </location>
</feature>
<reference evidence="9 10" key="1">
    <citation type="submission" date="2016-10" db="EMBL/GenBank/DDBJ databases">
        <authorList>
            <person name="de Groot N.N."/>
        </authorList>
    </citation>
    <scope>NUCLEOTIDE SEQUENCE [LARGE SCALE GENOMIC DNA]</scope>
    <source>
        <strain evidence="9 10">DSM 22900</strain>
    </source>
</reference>
<dbReference type="Gene3D" id="1.25.40.390">
    <property type="match status" value="1"/>
</dbReference>
<evidence type="ECO:0000256" key="2">
    <source>
        <dbReference type="ARBA" id="ARBA00006275"/>
    </source>
</evidence>
<dbReference type="InterPro" id="IPR011990">
    <property type="entry name" value="TPR-like_helical_dom_sf"/>
</dbReference>
<dbReference type="OrthoDB" id="5694214at2"/>
<evidence type="ECO:0000259" key="7">
    <source>
        <dbReference type="Pfam" id="PF07980"/>
    </source>
</evidence>
<evidence type="ECO:0000313" key="9">
    <source>
        <dbReference type="EMBL" id="SFC03310.1"/>
    </source>
</evidence>
<comment type="similarity">
    <text evidence="2">Belongs to the SusD family.</text>
</comment>
<dbReference type="Pfam" id="PF07980">
    <property type="entry name" value="SusD_RagB"/>
    <property type="match status" value="1"/>
</dbReference>
<evidence type="ECO:0000256" key="5">
    <source>
        <dbReference type="ARBA" id="ARBA00023237"/>
    </source>
</evidence>
<dbReference type="SUPFAM" id="SSF48452">
    <property type="entry name" value="TPR-like"/>
    <property type="match status" value="1"/>
</dbReference>
<proteinExistence type="inferred from homology"/>
<dbReference type="EMBL" id="FOLL01000003">
    <property type="protein sequence ID" value="SFC03310.1"/>
    <property type="molecule type" value="Genomic_DNA"/>
</dbReference>
<dbReference type="Proteomes" id="UP000199577">
    <property type="component" value="Unassembled WGS sequence"/>
</dbReference>
<dbReference type="InterPro" id="IPR012944">
    <property type="entry name" value="SusD_RagB_dom"/>
</dbReference>
<accession>A0A1I1G2B2</accession>
<sequence>MKYSLAIICILCLASCSKLTDVLHVEPPNNLDQDNVVKDAAGARALVNGVYAQFHNQYYHMHTEMVPALLTGTMDRGTAAVNLQFITNEVSPTLTDVANMWTAFYSLANHANWAIKLVGELPDSELPGTEKAELIAQAHGLRAMAHFDALRFFGQFYDLNSTYGVVVRDEPSDYTNRFKRRGTVAEVYRLILDDLDEAILNGPDFEKPVLFSKTAAKALKARVLLYRGEYAGAAALAGEVIREETRSLSPTFAEVFSTGFNSTEMILMRATDAVTAAATTDRKRFTYTNLAAIAGDLSKDLLEGDPRQAVTYNQANNQILKVDNQTFHRPTYFIRLAEMYLIQAEGLARSGAPLEEAKAPLETLVSRALGTPYTSPAADAGALLDEIYEEIIRELCFENGSDWFASLRFGKIREVKPTVISESQYILPVPESEVHNNILFGRQNPDY</sequence>
<keyword evidence="10" id="KW-1185">Reference proteome</keyword>
<gene>
    <name evidence="9" type="ORF">SAMN05421747_103184</name>
</gene>
<comment type="subcellular location">
    <subcellularLocation>
        <location evidence="1">Cell outer membrane</location>
    </subcellularLocation>
</comment>
<dbReference type="AlphaFoldDB" id="A0A1I1G2B2"/>
<dbReference type="STRING" id="623281.SAMN05421747_103184"/>
<evidence type="ECO:0000256" key="4">
    <source>
        <dbReference type="ARBA" id="ARBA00023136"/>
    </source>
</evidence>
<keyword evidence="4" id="KW-0472">Membrane</keyword>
<evidence type="ECO:0000313" key="10">
    <source>
        <dbReference type="Proteomes" id="UP000199577"/>
    </source>
</evidence>
<dbReference type="GO" id="GO:0009279">
    <property type="term" value="C:cell outer membrane"/>
    <property type="evidence" value="ECO:0007669"/>
    <property type="project" value="UniProtKB-SubCell"/>
</dbReference>
<dbReference type="InterPro" id="IPR033985">
    <property type="entry name" value="SusD-like_N"/>
</dbReference>
<keyword evidence="5" id="KW-0998">Cell outer membrane</keyword>
<feature type="domain" description="SusD-like N-terminal" evidence="8">
    <location>
        <begin position="25"/>
        <end position="225"/>
    </location>
</feature>
<protein>
    <submittedName>
        <fullName evidence="9">SusD family protein</fullName>
    </submittedName>
</protein>
<feature type="chain" id="PRO_5011755731" evidence="6">
    <location>
        <begin position="21"/>
        <end position="447"/>
    </location>
</feature>